<dbReference type="PANTHER" id="PTHR15415">
    <property type="entry name" value="MITOFILIN"/>
    <property type="match status" value="1"/>
</dbReference>
<dbReference type="InterPro" id="IPR019133">
    <property type="entry name" value="MIC60"/>
</dbReference>
<keyword evidence="5 13" id="KW-0812">Transmembrane</keyword>
<comment type="subunit">
    <text evidence="3 13">Component of the mitochondrial contact site and cristae organizing system (MICOS) complex.</text>
</comment>
<evidence type="ECO:0000256" key="2">
    <source>
        <dbReference type="ARBA" id="ARBA00010877"/>
    </source>
</evidence>
<sequence length="552" mass="61303">STLGFAGGVYYSRVNDNFHDFFTEYVPFGEDAVLYFEEREFRKRFPKIAGRGSRPRDTGASVNIPSQSGVSWKVAEESKPGSTGRHADATKPDAAKPKEALRDPTETKPAEKVKAVEDVKKSDTPAPSKSIPPAGKSPESQPPAKPGHPVKAEQTATKGPAPVPFVPPEVDQPSKFPPEVTMIDPINIRDADEPVVQDLVKMLNDIITAVNADNANQRYSGTIVKAKGELTKVGSKIKGLKAAIQKEAEAKIRAEKEDFDRAAKELIRRVEAEMQHQQSEWQEEYQTERQKIVQNYEQKLKAEIEKANEVNEQRLRNSLLEQAIEMKRKFIQEVKDKVEEERGARLGKLSVLSNTVNELEKLTTDWNSVVDANLKTQHLHVAVEAVRSNLEKSEIPRPFVRELAALKEIASDDPVVNAAIASINPTAYQRGVPSSAHLIDRFRRVASEVRKASLLPEEAGVASHASSYLLSKLLFKKKGLATGDDVESILTRTETFLEEGDLDNAAREMNGLQGWAKTLSRDWLGEVRKVLEVQQALDVIATEARLQSLRVE</sequence>
<dbReference type="InParanoid" id="A0A194XFV4"/>
<dbReference type="GeneID" id="28818883"/>
<protein>
    <recommendedName>
        <fullName evidence="4 13">MICOS complex subunit MIC60</fullName>
    </recommendedName>
    <alternativeName>
        <fullName evidence="13">Mitofilin</fullName>
    </alternativeName>
</protein>
<dbReference type="PANTHER" id="PTHR15415:SF7">
    <property type="entry name" value="MICOS COMPLEX SUBUNIT MIC60"/>
    <property type="match status" value="1"/>
</dbReference>
<evidence type="ECO:0000256" key="10">
    <source>
        <dbReference type="ARBA" id="ARBA00023128"/>
    </source>
</evidence>
<gene>
    <name evidence="16" type="ORF">LY89DRAFT_582305</name>
</gene>
<keyword evidence="6 13" id="KW-0999">Mitochondrion inner membrane</keyword>
<feature type="compositionally biased region" description="Basic and acidic residues" evidence="15">
    <location>
        <begin position="74"/>
        <end position="123"/>
    </location>
</feature>
<evidence type="ECO:0000256" key="6">
    <source>
        <dbReference type="ARBA" id="ARBA00022792"/>
    </source>
</evidence>
<evidence type="ECO:0000256" key="15">
    <source>
        <dbReference type="SAM" id="MobiDB-lite"/>
    </source>
</evidence>
<evidence type="ECO:0000256" key="13">
    <source>
        <dbReference type="RuleBase" id="RU363000"/>
    </source>
</evidence>
<dbReference type="AlphaFoldDB" id="A0A194XFV4"/>
<name>A0A194XFV4_MOLSC</name>
<organism evidence="16 17">
    <name type="scientific">Mollisia scopiformis</name>
    <name type="common">Conifer needle endophyte fungus</name>
    <name type="synonym">Phialocephala scopiformis</name>
    <dbReference type="NCBI Taxonomy" id="149040"/>
    <lineage>
        <taxon>Eukaryota</taxon>
        <taxon>Fungi</taxon>
        <taxon>Dikarya</taxon>
        <taxon>Ascomycota</taxon>
        <taxon>Pezizomycotina</taxon>
        <taxon>Leotiomycetes</taxon>
        <taxon>Helotiales</taxon>
        <taxon>Mollisiaceae</taxon>
        <taxon>Mollisia</taxon>
    </lineage>
</organism>
<dbReference type="GO" id="GO:0061617">
    <property type="term" value="C:MICOS complex"/>
    <property type="evidence" value="ECO:0007669"/>
    <property type="project" value="TreeGrafter"/>
</dbReference>
<evidence type="ECO:0000256" key="4">
    <source>
        <dbReference type="ARBA" id="ARBA00018116"/>
    </source>
</evidence>
<keyword evidence="9 14" id="KW-0175">Coiled coil</keyword>
<feature type="compositionally biased region" description="Polar residues" evidence="15">
    <location>
        <begin position="60"/>
        <end position="70"/>
    </location>
</feature>
<comment type="subcellular location">
    <subcellularLocation>
        <location evidence="1 13">Mitochondrion inner membrane</location>
        <topology evidence="1 13">Single-pass membrane protein</topology>
    </subcellularLocation>
</comment>
<keyword evidence="7" id="KW-0809">Transit peptide</keyword>
<dbReference type="KEGG" id="psco:LY89DRAFT_582305"/>
<evidence type="ECO:0000256" key="8">
    <source>
        <dbReference type="ARBA" id="ARBA00022989"/>
    </source>
</evidence>
<keyword evidence="11" id="KW-0472">Membrane</keyword>
<comment type="function">
    <text evidence="12">Component of the MICOS complex, a large protein complex of the mitochondrial inner membrane that plays crucial roles in the maintenance of crista junctions, inner membrane architecture, and formation of contact sites to the outer membrane. Plays a role in keeping cristae membranes connected to the inner boundary membrane. Also promotes protein import via the mitochondrial intermembrane space assembly (MIA) pathway.</text>
</comment>
<feature type="coiled-coil region" evidence="14">
    <location>
        <begin position="237"/>
        <end position="265"/>
    </location>
</feature>
<dbReference type="Pfam" id="PF09731">
    <property type="entry name" value="Mitofilin"/>
    <property type="match status" value="1"/>
</dbReference>
<dbReference type="RefSeq" id="XP_018073364.1">
    <property type="nucleotide sequence ID" value="XM_018209157.1"/>
</dbReference>
<evidence type="ECO:0000313" key="16">
    <source>
        <dbReference type="EMBL" id="KUJ19009.1"/>
    </source>
</evidence>
<evidence type="ECO:0000256" key="14">
    <source>
        <dbReference type="SAM" id="Coils"/>
    </source>
</evidence>
<dbReference type="OrthoDB" id="10261039at2759"/>
<proteinExistence type="inferred from homology"/>
<dbReference type="Proteomes" id="UP000070700">
    <property type="component" value="Unassembled WGS sequence"/>
</dbReference>
<evidence type="ECO:0000256" key="1">
    <source>
        <dbReference type="ARBA" id="ARBA00004434"/>
    </source>
</evidence>
<evidence type="ECO:0000256" key="5">
    <source>
        <dbReference type="ARBA" id="ARBA00022692"/>
    </source>
</evidence>
<evidence type="ECO:0000256" key="11">
    <source>
        <dbReference type="ARBA" id="ARBA00023136"/>
    </source>
</evidence>
<keyword evidence="10 13" id="KW-0496">Mitochondrion</keyword>
<dbReference type="STRING" id="149040.A0A194XFV4"/>
<evidence type="ECO:0000256" key="7">
    <source>
        <dbReference type="ARBA" id="ARBA00022946"/>
    </source>
</evidence>
<accession>A0A194XFV4</accession>
<evidence type="ECO:0000313" key="17">
    <source>
        <dbReference type="Proteomes" id="UP000070700"/>
    </source>
</evidence>
<keyword evidence="17" id="KW-1185">Reference proteome</keyword>
<reference evidence="16 17" key="1">
    <citation type="submission" date="2015-10" db="EMBL/GenBank/DDBJ databases">
        <title>Full genome of DAOMC 229536 Phialocephala scopiformis, a fungal endophyte of spruce producing the potent anti-insectan compound rugulosin.</title>
        <authorList>
            <consortium name="DOE Joint Genome Institute"/>
            <person name="Walker A.K."/>
            <person name="Frasz S.L."/>
            <person name="Seifert K.A."/>
            <person name="Miller J.D."/>
            <person name="Mondo S.J."/>
            <person name="Labutti K."/>
            <person name="Lipzen A."/>
            <person name="Dockter R."/>
            <person name="Kennedy M."/>
            <person name="Grigoriev I.V."/>
            <person name="Spatafora J.W."/>
        </authorList>
    </citation>
    <scope>NUCLEOTIDE SEQUENCE [LARGE SCALE GENOMIC DNA]</scope>
    <source>
        <strain evidence="16 17">CBS 120377</strain>
    </source>
</reference>
<dbReference type="EMBL" id="KQ947412">
    <property type="protein sequence ID" value="KUJ19009.1"/>
    <property type="molecule type" value="Genomic_DNA"/>
</dbReference>
<keyword evidence="8" id="KW-1133">Transmembrane helix</keyword>
<dbReference type="FunCoup" id="A0A194XFV4">
    <property type="interactions" value="183"/>
</dbReference>
<feature type="region of interest" description="Disordered" evidence="15">
    <location>
        <begin position="49"/>
        <end position="177"/>
    </location>
</feature>
<evidence type="ECO:0000256" key="9">
    <source>
        <dbReference type="ARBA" id="ARBA00023054"/>
    </source>
</evidence>
<evidence type="ECO:0000256" key="3">
    <source>
        <dbReference type="ARBA" id="ARBA00011875"/>
    </source>
</evidence>
<dbReference type="GO" id="GO:0042407">
    <property type="term" value="P:cristae formation"/>
    <property type="evidence" value="ECO:0007669"/>
    <property type="project" value="TreeGrafter"/>
</dbReference>
<evidence type="ECO:0000256" key="12">
    <source>
        <dbReference type="ARBA" id="ARBA00025571"/>
    </source>
</evidence>
<feature type="non-terminal residue" evidence="16">
    <location>
        <position position="1"/>
    </location>
</feature>
<comment type="similarity">
    <text evidence="2 13">Belongs to the MICOS complex subunit Mic60 family.</text>
</comment>